<dbReference type="EMBL" id="RSDW01000001">
    <property type="protein sequence ID" value="RSL17969.1"/>
    <property type="molecule type" value="Genomic_DNA"/>
</dbReference>
<dbReference type="Gene3D" id="3.40.1350.10">
    <property type="match status" value="1"/>
</dbReference>
<evidence type="ECO:0000313" key="2">
    <source>
        <dbReference type="Proteomes" id="UP000269669"/>
    </source>
</evidence>
<evidence type="ECO:0008006" key="3">
    <source>
        <dbReference type="Google" id="ProtNLM"/>
    </source>
</evidence>
<keyword evidence="2" id="KW-1185">Reference proteome</keyword>
<accession>A0A3R9QBU5</accession>
<dbReference type="GO" id="GO:0003676">
    <property type="term" value="F:nucleic acid binding"/>
    <property type="evidence" value="ECO:0007669"/>
    <property type="project" value="InterPro"/>
</dbReference>
<reference evidence="1 2" key="1">
    <citation type="submission" date="2018-12" db="EMBL/GenBank/DDBJ databases">
        <title>Sequencing of bacterial isolates from soil warming experiment in Harvard Forest, Massachusetts, USA.</title>
        <authorList>
            <person name="Deangelis K."/>
        </authorList>
    </citation>
    <scope>NUCLEOTIDE SEQUENCE [LARGE SCALE GENOMIC DNA]</scope>
    <source>
        <strain evidence="1 2">EB153</strain>
    </source>
</reference>
<dbReference type="Proteomes" id="UP000269669">
    <property type="component" value="Unassembled WGS sequence"/>
</dbReference>
<protein>
    <recommendedName>
        <fullName evidence="3">TnsA endonuclease-like protein</fullName>
    </recommendedName>
</protein>
<dbReference type="InterPro" id="IPR011856">
    <property type="entry name" value="tRNA_endonuc-like_dom_sf"/>
</dbReference>
<comment type="caution">
    <text evidence="1">The sequence shown here is derived from an EMBL/GenBank/DDBJ whole genome shotgun (WGS) entry which is preliminary data.</text>
</comment>
<dbReference type="AlphaFoldDB" id="A0A3R9QBU5"/>
<sequence length="249" mass="28437">MKRLELPNTRTVSIEQFRGPTFETSANLSRIKGIHFPEPSQMRSRRVVSRSNARSTGKYPSWKMGRMMHWESIHELNAFRLLDCDPNVTSYCEQPCQIVYVLDGVERLHYPDIIVTTTAGKQLWEVKLRSNASEPEVLARTAFLSRALPRWGYEYQTVFDEDLAKQPRLSNANLLLRLGKRAVNDCEWEGVRRTLAEQGELLWSEATSDNYGAKGREILLSLVLRGILTIDMDSPISSATEFVPKNGSF</sequence>
<name>A0A3R9QBU5_9BACT</name>
<organism evidence="1 2">
    <name type="scientific">Edaphobacter aggregans</name>
    <dbReference type="NCBI Taxonomy" id="570835"/>
    <lineage>
        <taxon>Bacteria</taxon>
        <taxon>Pseudomonadati</taxon>
        <taxon>Acidobacteriota</taxon>
        <taxon>Terriglobia</taxon>
        <taxon>Terriglobales</taxon>
        <taxon>Acidobacteriaceae</taxon>
        <taxon>Edaphobacter</taxon>
    </lineage>
</organism>
<evidence type="ECO:0000313" key="1">
    <source>
        <dbReference type="EMBL" id="RSL17969.1"/>
    </source>
</evidence>
<proteinExistence type="predicted"/>
<gene>
    <name evidence="1" type="ORF">EDE15_3521</name>
</gene>